<organism evidence="1">
    <name type="scientific">Rosellinia necatrix</name>
    <name type="common">White root-rot fungus</name>
    <dbReference type="NCBI Taxonomy" id="77044"/>
    <lineage>
        <taxon>Eukaryota</taxon>
        <taxon>Fungi</taxon>
        <taxon>Dikarya</taxon>
        <taxon>Ascomycota</taxon>
        <taxon>Pezizomycotina</taxon>
        <taxon>Sordariomycetes</taxon>
        <taxon>Xylariomycetidae</taxon>
        <taxon>Xylariales</taxon>
        <taxon>Xylariaceae</taxon>
        <taxon>Rosellinia</taxon>
    </lineage>
</organism>
<reference evidence="1" key="1">
    <citation type="submission" date="2016-03" db="EMBL/GenBank/DDBJ databases">
        <title>Draft genome sequence of Rosellinia necatrix.</title>
        <authorList>
            <person name="Kanematsu S."/>
        </authorList>
    </citation>
    <scope>NUCLEOTIDE SEQUENCE [LARGE SCALE GENOMIC DNA]</scope>
    <source>
        <strain evidence="1">W97</strain>
    </source>
</reference>
<sequence>MARVTFERPKRPPPIRLGSSAESITEYVKTPYPTQQLLRVPSPGRSTSMVDEERVYYLSEGQPKAELWDEMSDFFYAKFPDAKFYLHCSFSFLTVNEKWELCLPHPLLHGTGLTKLVRADHIYVRFLPGGPDVREWEGVARDFRESILARHDMMDAAVEFASLGGYGNMSAWYPPKLDKDKLRSFFEGSNNLVDPGLETEGLEGQAGVITIPVSAASKPRASIMKHEISRPVLEVHAPETTDGSRLDVRAMAAGDARPGGLLPRVLVGAR</sequence>
<proteinExistence type="predicted"/>
<dbReference type="Proteomes" id="UP000054516">
    <property type="component" value="Unassembled WGS sequence"/>
</dbReference>
<evidence type="ECO:0000313" key="2">
    <source>
        <dbReference type="Proteomes" id="UP000054516"/>
    </source>
</evidence>
<dbReference type="EMBL" id="DF977459">
    <property type="protein sequence ID" value="GAP85783.1"/>
    <property type="molecule type" value="Genomic_DNA"/>
</dbReference>
<dbReference type="AlphaFoldDB" id="A0A1W2TCT2"/>
<evidence type="ECO:0000313" key="1">
    <source>
        <dbReference type="EMBL" id="GAP85783.1"/>
    </source>
</evidence>
<name>A0A1W2TCT2_ROSNE</name>
<dbReference type="OrthoDB" id="4762346at2759"/>
<keyword evidence="2" id="KW-1185">Reference proteome</keyword>
<gene>
    <name evidence="1" type="ORF">SAMD00023353_1400720</name>
</gene>
<accession>A0A1W2TCT2</accession>
<protein>
    <submittedName>
        <fullName evidence="1">Uncharacterized protein</fullName>
    </submittedName>
</protein>